<evidence type="ECO:0000256" key="2">
    <source>
        <dbReference type="PROSITE-ProRule" id="PRU00284"/>
    </source>
</evidence>
<dbReference type="Gene3D" id="1.10.287.950">
    <property type="entry name" value="Methyl-accepting chemotaxis protein"/>
    <property type="match status" value="1"/>
</dbReference>
<dbReference type="Proteomes" id="UP000321400">
    <property type="component" value="Unassembled WGS sequence"/>
</dbReference>
<protein>
    <recommendedName>
        <fullName evidence="5">Methyl-accepting transducer domain-containing protein</fullName>
    </recommendedName>
</protein>
<dbReference type="Pfam" id="PF00015">
    <property type="entry name" value="MCPsignal"/>
    <property type="match status" value="1"/>
</dbReference>
<proteinExistence type="predicted"/>
<comment type="caution">
    <text evidence="6">The sequence shown here is derived from an EMBL/GenBank/DDBJ whole genome shotgun (WGS) entry which is preliminary data.</text>
</comment>
<evidence type="ECO:0000256" key="4">
    <source>
        <dbReference type="SAM" id="Phobius"/>
    </source>
</evidence>
<dbReference type="PROSITE" id="PS50111">
    <property type="entry name" value="CHEMOTAXIS_TRANSDUC_2"/>
    <property type="match status" value="1"/>
</dbReference>
<keyword evidence="3" id="KW-0175">Coiled coil</keyword>
<dbReference type="EMBL" id="BJYE01000001">
    <property type="protein sequence ID" value="GEN55593.1"/>
    <property type="molecule type" value="Genomic_DNA"/>
</dbReference>
<feature type="transmembrane region" description="Helical" evidence="4">
    <location>
        <begin position="156"/>
        <end position="178"/>
    </location>
</feature>
<feature type="coiled-coil region" evidence="3">
    <location>
        <begin position="482"/>
        <end position="509"/>
    </location>
</feature>
<organism evidence="6 7">
    <name type="scientific">Halolactibacillus alkaliphilus</name>
    <dbReference type="NCBI Taxonomy" id="442899"/>
    <lineage>
        <taxon>Bacteria</taxon>
        <taxon>Bacillati</taxon>
        <taxon>Bacillota</taxon>
        <taxon>Bacilli</taxon>
        <taxon>Bacillales</taxon>
        <taxon>Bacillaceae</taxon>
        <taxon>Halolactibacillus</taxon>
    </lineage>
</organism>
<dbReference type="RefSeq" id="WP_170243598.1">
    <property type="nucleotide sequence ID" value="NZ_BJYE01000001.1"/>
</dbReference>
<dbReference type="PANTHER" id="PTHR32089">
    <property type="entry name" value="METHYL-ACCEPTING CHEMOTAXIS PROTEIN MCPB"/>
    <property type="match status" value="1"/>
</dbReference>
<dbReference type="GO" id="GO:0016020">
    <property type="term" value="C:membrane"/>
    <property type="evidence" value="ECO:0007669"/>
    <property type="project" value="InterPro"/>
</dbReference>
<dbReference type="InterPro" id="IPR004089">
    <property type="entry name" value="MCPsignal_dom"/>
</dbReference>
<dbReference type="SMART" id="SM00283">
    <property type="entry name" value="MA"/>
    <property type="match status" value="1"/>
</dbReference>
<dbReference type="PANTHER" id="PTHR32089:SF112">
    <property type="entry name" value="LYSOZYME-LIKE PROTEIN-RELATED"/>
    <property type="match status" value="1"/>
</dbReference>
<name>A0A511WYI1_9BACI</name>
<sequence length="509" mass="56286">MQKHKLMLTLSFITLLIMGAVHLIHTYELIHMANMHGHGDLVVKPEYFQLVSIIFLAIPIILFIMSFVLFKYKPEHKSIALLITLTLTFASISTIMGGDGQVEYHFSLFMVVAMLAYYEDIKLVLVMTSIFIMQHLLGFFVPVVTVFVYGVDSYTFIMVMIHAVFLLVTAGATILQIHAKEKNIRMLRDVNTHNENIFKRVVAELSTTSDHVYDSAKVLNTNSKETLTLSDTIEKAIQAVRTGADQQMTGADSSIEKLTDVTGAIHHIASSTGSIVDASRLMIEESTEGQTMLKNTTQQMTSFDTNFKQLSTILISLTERSKDIENIITVITDISNQTNLLALNAAIEAARAGEAGKGFAVVADEVRKLAEQTESSAEQVTTIISDIQQDAHQANDSMTLGTKELTKTKAAIQDIRHKFEKIITAAKDVDREVNETAATTEEISANADEVLQTVEQLTKIASETVTYAEAVEAKVTDQNSLISETNQTADFLNQQVNQLNKLIDDLKAS</sequence>
<keyword evidence="4" id="KW-0472">Membrane</keyword>
<dbReference type="GO" id="GO:0007165">
    <property type="term" value="P:signal transduction"/>
    <property type="evidence" value="ECO:0007669"/>
    <property type="project" value="UniProtKB-KW"/>
</dbReference>
<evidence type="ECO:0000313" key="6">
    <source>
        <dbReference type="EMBL" id="GEN55593.1"/>
    </source>
</evidence>
<keyword evidence="4" id="KW-0812">Transmembrane</keyword>
<reference evidence="6 7" key="1">
    <citation type="submission" date="2019-07" db="EMBL/GenBank/DDBJ databases">
        <title>Whole genome shotgun sequence of Halolactibacillus alkaliphilus NBRC 103919.</title>
        <authorList>
            <person name="Hosoyama A."/>
            <person name="Uohara A."/>
            <person name="Ohji S."/>
            <person name="Ichikawa N."/>
        </authorList>
    </citation>
    <scope>NUCLEOTIDE SEQUENCE [LARGE SCALE GENOMIC DNA]</scope>
    <source>
        <strain evidence="6 7">NBRC 103919</strain>
    </source>
</reference>
<accession>A0A511WYI1</accession>
<dbReference type="AlphaFoldDB" id="A0A511WYI1"/>
<evidence type="ECO:0000256" key="3">
    <source>
        <dbReference type="SAM" id="Coils"/>
    </source>
</evidence>
<evidence type="ECO:0000313" key="7">
    <source>
        <dbReference type="Proteomes" id="UP000321400"/>
    </source>
</evidence>
<evidence type="ECO:0000259" key="5">
    <source>
        <dbReference type="PROSITE" id="PS50111"/>
    </source>
</evidence>
<keyword evidence="1 2" id="KW-0807">Transducer</keyword>
<gene>
    <name evidence="6" type="ORF">HAL01_00570</name>
</gene>
<evidence type="ECO:0000256" key="1">
    <source>
        <dbReference type="ARBA" id="ARBA00023224"/>
    </source>
</evidence>
<keyword evidence="4" id="KW-1133">Transmembrane helix</keyword>
<feature type="transmembrane region" description="Helical" evidence="4">
    <location>
        <begin position="130"/>
        <end position="150"/>
    </location>
</feature>
<keyword evidence="7" id="KW-1185">Reference proteome</keyword>
<feature type="transmembrane region" description="Helical" evidence="4">
    <location>
        <begin position="50"/>
        <end position="70"/>
    </location>
</feature>
<feature type="domain" description="Methyl-accepting transducer" evidence="5">
    <location>
        <begin position="222"/>
        <end position="458"/>
    </location>
</feature>
<dbReference type="STRING" id="442899.SAMN05720591_101152"/>
<dbReference type="SUPFAM" id="SSF58104">
    <property type="entry name" value="Methyl-accepting chemotaxis protein (MCP) signaling domain"/>
    <property type="match status" value="1"/>
</dbReference>
<dbReference type="CDD" id="cd11386">
    <property type="entry name" value="MCP_signal"/>
    <property type="match status" value="1"/>
</dbReference>
<feature type="transmembrane region" description="Helical" evidence="4">
    <location>
        <begin position="79"/>
        <end position="96"/>
    </location>
</feature>